<evidence type="ECO:0000313" key="1">
    <source>
        <dbReference type="EMBL" id="CAG8490178.1"/>
    </source>
</evidence>
<evidence type="ECO:0000313" key="2">
    <source>
        <dbReference type="Proteomes" id="UP000789525"/>
    </source>
</evidence>
<protein>
    <submittedName>
        <fullName evidence="1">228_t:CDS:1</fullName>
    </submittedName>
</protein>
<comment type="caution">
    <text evidence="1">The sequence shown here is derived from an EMBL/GenBank/DDBJ whole genome shotgun (WGS) entry which is preliminary data.</text>
</comment>
<keyword evidence="2" id="KW-1185">Reference proteome</keyword>
<organism evidence="1 2">
    <name type="scientific">Acaulospora colombiana</name>
    <dbReference type="NCBI Taxonomy" id="27376"/>
    <lineage>
        <taxon>Eukaryota</taxon>
        <taxon>Fungi</taxon>
        <taxon>Fungi incertae sedis</taxon>
        <taxon>Mucoromycota</taxon>
        <taxon>Glomeromycotina</taxon>
        <taxon>Glomeromycetes</taxon>
        <taxon>Diversisporales</taxon>
        <taxon>Acaulosporaceae</taxon>
        <taxon>Acaulospora</taxon>
    </lineage>
</organism>
<dbReference type="EMBL" id="CAJVPT010003000">
    <property type="protein sequence ID" value="CAG8490178.1"/>
    <property type="molecule type" value="Genomic_DNA"/>
</dbReference>
<dbReference type="Proteomes" id="UP000789525">
    <property type="component" value="Unassembled WGS sequence"/>
</dbReference>
<reference evidence="1" key="1">
    <citation type="submission" date="2021-06" db="EMBL/GenBank/DDBJ databases">
        <authorList>
            <person name="Kallberg Y."/>
            <person name="Tangrot J."/>
            <person name="Rosling A."/>
        </authorList>
    </citation>
    <scope>NUCLEOTIDE SEQUENCE</scope>
    <source>
        <strain evidence="1">CL356</strain>
    </source>
</reference>
<accession>A0ACA9KSB4</accession>
<sequence>MFARLRNEVLPYIEQKYPDKIQFLFRHQVQPWHPSSTVVHEASLAVEKIKQESFFDFSAKLFEVQKKYFDESVYDLSREQIYQSLAEHAKQFGIPNDQFLTLLRVNSVGNPSEASNSGNKVTNDLKWFIKLSRKKGIHVSPTVVWDEIADDNVSSSWDLEEWKRWLDKKMEG</sequence>
<gene>
    <name evidence="1" type="ORF">ACOLOM_LOCUS2346</name>
</gene>
<proteinExistence type="predicted"/>
<name>A0ACA9KSB4_9GLOM</name>